<name>A0A0Z8A4X2_STRSU</name>
<dbReference type="RefSeq" id="WP_044670106.1">
    <property type="nucleotide sequence ID" value="NZ_CEDJ01000020.1"/>
</dbReference>
<reference evidence="1 2" key="1">
    <citation type="submission" date="2016-02" db="EMBL/GenBank/DDBJ databases">
        <authorList>
            <consortium name="Pathogen Informatics"/>
        </authorList>
    </citation>
    <scope>NUCLEOTIDE SEQUENCE [LARGE SCALE GENOMIC DNA]</scope>
    <source>
        <strain evidence="1 2">LSS31</strain>
    </source>
</reference>
<evidence type="ECO:0000313" key="1">
    <source>
        <dbReference type="EMBL" id="CYV07495.1"/>
    </source>
</evidence>
<dbReference type="EMBL" id="FIGG01000013">
    <property type="protein sequence ID" value="CYV07495.1"/>
    <property type="molecule type" value="Genomic_DNA"/>
</dbReference>
<organism evidence="1 2">
    <name type="scientific">Streptococcus suis</name>
    <dbReference type="NCBI Taxonomy" id="1307"/>
    <lineage>
        <taxon>Bacteria</taxon>
        <taxon>Bacillati</taxon>
        <taxon>Bacillota</taxon>
        <taxon>Bacilli</taxon>
        <taxon>Lactobacillales</taxon>
        <taxon>Streptococcaceae</taxon>
        <taxon>Streptococcus</taxon>
    </lineage>
</organism>
<dbReference type="InterPro" id="IPR014054">
    <property type="entry name" value="Phage_regulatory_Rha"/>
</dbReference>
<evidence type="ECO:0000313" key="2">
    <source>
        <dbReference type="Proteomes" id="UP000072530"/>
    </source>
</evidence>
<proteinExistence type="predicted"/>
<gene>
    <name evidence="1" type="ORF">ERS132393_02092</name>
</gene>
<dbReference type="Proteomes" id="UP000072530">
    <property type="component" value="Unassembled WGS sequence"/>
</dbReference>
<protein>
    <submittedName>
        <fullName evidence="1">Prophage ps3 protein 13</fullName>
    </submittedName>
</protein>
<dbReference type="Pfam" id="PF09669">
    <property type="entry name" value="Phage_pRha"/>
    <property type="match status" value="1"/>
</dbReference>
<sequence>MKLVYMDGKKEPYTTSEIIAECAEVQHHTITRLLRNHKERFEAFGFYGFEIHKLDGKGRPKKVYHLNEQQATLLITYLDNTPKVVEFKTNLVKAFFEMRDEVAEFRYQRALEKPKRKTLHDSIENWEQAPKHAHSTVTNLLLKGASGLNKRQLVAQRGGLTGIDSLTSKELVRYQALEDMAIAMINLGMSYQDIKLMVFRPKENAPQGA</sequence>
<accession>A0A0Z8A4X2</accession>
<dbReference type="AlphaFoldDB" id="A0A0Z8A4X2"/>